<gene>
    <name evidence="7" type="ORF">K788_0004377</name>
</gene>
<dbReference type="AlphaFoldDB" id="A0A0P0RNV4"/>
<dbReference type="InterPro" id="IPR027278">
    <property type="entry name" value="ACCD_DCysDesulf"/>
</dbReference>
<reference evidence="7 8" key="1">
    <citation type="journal article" date="2014" name="Genome Announc.">
        <title>Draft Genome Sequence of the Haloacid-Degrading Burkholderia caribensis Strain MBA4.</title>
        <authorList>
            <person name="Pan Y."/>
            <person name="Kong K.F."/>
            <person name="Tsang J.S."/>
        </authorList>
    </citation>
    <scope>NUCLEOTIDE SEQUENCE [LARGE SCALE GENOMIC DNA]</scope>
    <source>
        <strain evidence="7 8">MBA4</strain>
        <plasmid evidence="8">Plasmid</plasmid>
    </source>
</reference>
<sequence>MPNALALDLTAFPRYALIEGPTPIQHLSRLSKQVGDVDIYVKRDDLTGLGGGGSKLRKLEFLLGEALAQGADTIITVGARQSNHARLTAAAAARAGLACEVVLTRMVPREDDDYVHNGNVLLDALLGARIHDLPGNADAMAFAQNRADELRKAGHKVYLAPLGGSSAVGNLGYAACAAEMHDQSRALGISFDRIAVPNGSGGTQAGLVAGLLAMGEDPTRVVSHNVLATHENTLSNTQLKAKETLALLRPNAVLSDASVIVEDGQRGEGYGIPTDAMREAVRLLASVEGLLLDPVYSGKAFAGLLHDIRSKAIAPGAKVVFLMTGGLPGLYAYRSAF</sequence>
<dbReference type="EMBL" id="CP012748">
    <property type="protein sequence ID" value="ALL70649.1"/>
    <property type="molecule type" value="Genomic_DNA"/>
</dbReference>
<dbReference type="SUPFAM" id="SSF53686">
    <property type="entry name" value="Tryptophan synthase beta subunit-like PLP-dependent enzymes"/>
    <property type="match status" value="1"/>
</dbReference>
<dbReference type="GeneID" id="69974096"/>
<evidence type="ECO:0000256" key="1">
    <source>
        <dbReference type="ARBA" id="ARBA00001933"/>
    </source>
</evidence>
<dbReference type="InterPro" id="IPR001926">
    <property type="entry name" value="TrpB-like_PALP"/>
</dbReference>
<feature type="active site" description="Nucleophile" evidence="4">
    <location>
        <position position="82"/>
    </location>
</feature>
<comment type="cofactor">
    <cofactor evidence="1">
        <name>pyridoxal 5'-phosphate</name>
        <dbReference type="ChEBI" id="CHEBI:597326"/>
    </cofactor>
</comment>
<geneLocation type="plasmid" evidence="8"/>
<dbReference type="Proteomes" id="UP000019146">
    <property type="component" value="Plasmid unnamed"/>
</dbReference>
<comment type="similarity">
    <text evidence="2">Belongs to the ACC deaminase/D-cysteine desulfhydrase family.</text>
</comment>
<proteinExistence type="inferred from homology"/>
<protein>
    <submittedName>
        <fullName evidence="7">D-cysteine desulfhydrase</fullName>
        <ecNumber evidence="7">4.4.1.15</ecNumber>
    </submittedName>
</protein>
<dbReference type="InterPro" id="IPR005966">
    <property type="entry name" value="D-Cys_desShydrase"/>
</dbReference>
<feature type="domain" description="Tryptophan synthase beta chain-like PALP" evidence="6">
    <location>
        <begin position="17"/>
        <end position="325"/>
    </location>
</feature>
<evidence type="ECO:0000256" key="2">
    <source>
        <dbReference type="ARBA" id="ARBA00008639"/>
    </source>
</evidence>
<evidence type="ECO:0000256" key="3">
    <source>
        <dbReference type="ARBA" id="ARBA00022898"/>
    </source>
</evidence>
<dbReference type="EC" id="4.4.1.15" evidence="7"/>
<dbReference type="GO" id="GO:0019148">
    <property type="term" value="F:D-cysteine desulfhydrase activity"/>
    <property type="evidence" value="ECO:0007669"/>
    <property type="project" value="UniProtKB-EC"/>
</dbReference>
<accession>A0A0P0RNV4</accession>
<feature type="modified residue" description="N6-(pyridoxal phosphate)lysine" evidence="5">
    <location>
        <position position="55"/>
    </location>
</feature>
<dbReference type="RefSeq" id="WP_035996098.1">
    <property type="nucleotide sequence ID" value="NZ_CP012748.1"/>
</dbReference>
<dbReference type="Gene3D" id="3.40.50.1100">
    <property type="match status" value="2"/>
</dbReference>
<dbReference type="InterPro" id="IPR036052">
    <property type="entry name" value="TrpB-like_PALP_sf"/>
</dbReference>
<evidence type="ECO:0000259" key="6">
    <source>
        <dbReference type="Pfam" id="PF00291"/>
    </source>
</evidence>
<keyword evidence="7" id="KW-0456">Lyase</keyword>
<evidence type="ECO:0000256" key="4">
    <source>
        <dbReference type="PIRSR" id="PIRSR006278-1"/>
    </source>
</evidence>
<keyword evidence="7" id="KW-0614">Plasmid</keyword>
<evidence type="ECO:0000313" key="8">
    <source>
        <dbReference type="Proteomes" id="UP000019146"/>
    </source>
</evidence>
<keyword evidence="3 5" id="KW-0663">Pyridoxal phosphate</keyword>
<dbReference type="KEGG" id="bcai:K788_0004377"/>
<organism evidence="7 8">
    <name type="scientific">Paraburkholderia caribensis MBA4</name>
    <dbReference type="NCBI Taxonomy" id="1323664"/>
    <lineage>
        <taxon>Bacteria</taxon>
        <taxon>Pseudomonadati</taxon>
        <taxon>Pseudomonadota</taxon>
        <taxon>Betaproteobacteria</taxon>
        <taxon>Burkholderiales</taxon>
        <taxon>Burkholderiaceae</taxon>
        <taxon>Paraburkholderia</taxon>
    </lineage>
</organism>
<dbReference type="PIRSF" id="PIRSF006278">
    <property type="entry name" value="ACCD_DCysDesulf"/>
    <property type="match status" value="1"/>
</dbReference>
<dbReference type="PANTHER" id="PTHR43780">
    <property type="entry name" value="1-AMINOCYCLOPROPANE-1-CARBOXYLATE DEAMINASE-RELATED"/>
    <property type="match status" value="1"/>
</dbReference>
<evidence type="ECO:0000313" key="7">
    <source>
        <dbReference type="EMBL" id="ALL70649.1"/>
    </source>
</evidence>
<dbReference type="NCBIfam" id="TIGR01275">
    <property type="entry name" value="ACC_deam_rel"/>
    <property type="match status" value="1"/>
</dbReference>
<name>A0A0P0RNV4_9BURK</name>
<evidence type="ECO:0000256" key="5">
    <source>
        <dbReference type="PIRSR" id="PIRSR006278-2"/>
    </source>
</evidence>
<dbReference type="Pfam" id="PF00291">
    <property type="entry name" value="PALP"/>
    <property type="match status" value="1"/>
</dbReference>
<dbReference type="PANTHER" id="PTHR43780:SF2">
    <property type="entry name" value="1-AMINOCYCLOPROPANE-1-CARBOXYLATE DEAMINASE-RELATED"/>
    <property type="match status" value="1"/>
</dbReference>